<proteinExistence type="predicted"/>
<dbReference type="Proteomes" id="UP001189624">
    <property type="component" value="Chromosome 2"/>
</dbReference>
<reference evidence="2" key="1">
    <citation type="submission" date="2023-10" db="EMBL/GenBank/DDBJ databases">
        <authorList>
            <person name="Domelevo Entfellner J.-B."/>
        </authorList>
    </citation>
    <scope>NUCLEOTIDE SEQUENCE</scope>
</reference>
<sequence>MEKTSKVSREASDCKSPSWPRMALPTLHSSHPRPKGKRASHLPRICQANGDLEDDDDKRSPTSSVVNVIQIVGGGGVGREVLMMIASLANRELKRTHNDREME</sequence>
<keyword evidence="3" id="KW-1185">Reference proteome</keyword>
<evidence type="ECO:0000313" key="2">
    <source>
        <dbReference type="EMBL" id="CAJ1931498.1"/>
    </source>
</evidence>
<evidence type="ECO:0000256" key="1">
    <source>
        <dbReference type="SAM" id="MobiDB-lite"/>
    </source>
</evidence>
<feature type="region of interest" description="Disordered" evidence="1">
    <location>
        <begin position="1"/>
        <end position="63"/>
    </location>
</feature>
<feature type="compositionally biased region" description="Basic residues" evidence="1">
    <location>
        <begin position="30"/>
        <end position="41"/>
    </location>
</feature>
<evidence type="ECO:0000313" key="3">
    <source>
        <dbReference type="Proteomes" id="UP001189624"/>
    </source>
</evidence>
<dbReference type="AlphaFoldDB" id="A0AA86S2J3"/>
<protein>
    <submittedName>
        <fullName evidence="2">Uncharacterized protein</fullName>
    </submittedName>
</protein>
<name>A0AA86S2J3_9FABA</name>
<organism evidence="2 3">
    <name type="scientific">Sphenostylis stenocarpa</name>
    <dbReference type="NCBI Taxonomy" id="92480"/>
    <lineage>
        <taxon>Eukaryota</taxon>
        <taxon>Viridiplantae</taxon>
        <taxon>Streptophyta</taxon>
        <taxon>Embryophyta</taxon>
        <taxon>Tracheophyta</taxon>
        <taxon>Spermatophyta</taxon>
        <taxon>Magnoliopsida</taxon>
        <taxon>eudicotyledons</taxon>
        <taxon>Gunneridae</taxon>
        <taxon>Pentapetalae</taxon>
        <taxon>rosids</taxon>
        <taxon>fabids</taxon>
        <taxon>Fabales</taxon>
        <taxon>Fabaceae</taxon>
        <taxon>Papilionoideae</taxon>
        <taxon>50 kb inversion clade</taxon>
        <taxon>NPAAA clade</taxon>
        <taxon>indigoferoid/millettioid clade</taxon>
        <taxon>Phaseoleae</taxon>
        <taxon>Sphenostylis</taxon>
    </lineage>
</organism>
<dbReference type="Gramene" id="rna-AYBTSS11_LOCUS5287">
    <property type="protein sequence ID" value="CAJ1931498.1"/>
    <property type="gene ID" value="gene-AYBTSS11_LOCUS5287"/>
</dbReference>
<accession>A0AA86S2J3</accession>
<feature type="compositionally biased region" description="Basic and acidic residues" evidence="1">
    <location>
        <begin position="1"/>
        <end position="13"/>
    </location>
</feature>
<dbReference type="EMBL" id="OY731399">
    <property type="protein sequence ID" value="CAJ1931498.1"/>
    <property type="molecule type" value="Genomic_DNA"/>
</dbReference>
<gene>
    <name evidence="2" type="ORF">AYBTSS11_LOCUS5287</name>
</gene>